<dbReference type="Gene3D" id="3.50.50.60">
    <property type="entry name" value="FAD/NAD(P)-binding domain"/>
    <property type="match status" value="1"/>
</dbReference>
<organism evidence="1 2">
    <name type="scientific">Undibacterium piscinae</name>
    <dbReference type="NCBI Taxonomy" id="2495591"/>
    <lineage>
        <taxon>Bacteria</taxon>
        <taxon>Pseudomonadati</taxon>
        <taxon>Pseudomonadota</taxon>
        <taxon>Betaproteobacteria</taxon>
        <taxon>Burkholderiales</taxon>
        <taxon>Oxalobacteraceae</taxon>
        <taxon>Undibacterium</taxon>
    </lineage>
</organism>
<name>A0A6M4A741_9BURK</name>
<sequence length="86" mass="9340">MPPATSCYSPSEQASQDARSIALSYGSKQILQAIQAWPIKATAITQIHVSRRAHFGRSLIKAADYQLAALGYVARYGDIVAPLHKL</sequence>
<dbReference type="AlphaFoldDB" id="A0A6M4A741"/>
<evidence type="ECO:0000313" key="2">
    <source>
        <dbReference type="Proteomes" id="UP000274350"/>
    </source>
</evidence>
<dbReference type="EMBL" id="CP051152">
    <property type="protein sequence ID" value="QJQ07106.1"/>
    <property type="molecule type" value="Genomic_DNA"/>
</dbReference>
<dbReference type="InterPro" id="IPR036188">
    <property type="entry name" value="FAD/NAD-bd_sf"/>
</dbReference>
<gene>
    <name evidence="1" type="ORF">EJG51_016115</name>
</gene>
<keyword evidence="2" id="KW-1185">Reference proteome</keyword>
<dbReference type="KEGG" id="upi:EJG51_016115"/>
<evidence type="ECO:0000313" key="1">
    <source>
        <dbReference type="EMBL" id="QJQ07106.1"/>
    </source>
</evidence>
<accession>A0A6M4A741</accession>
<proteinExistence type="predicted"/>
<reference evidence="1 2" key="1">
    <citation type="journal article" date="2019" name="Int. J. Syst. Evol. Microbiol.">
        <title>Undibacterium piscinae sp. nov., isolated from Korean shiner intestine.</title>
        <authorList>
            <person name="Lee S.Y."/>
            <person name="Kang W."/>
            <person name="Kim P.S."/>
            <person name="Kim H.S."/>
            <person name="Sung H."/>
            <person name="Shin N.R."/>
            <person name="Whon T.W."/>
            <person name="Yun J.H."/>
            <person name="Lee J.Y."/>
            <person name="Lee J.Y."/>
            <person name="Jung M.J."/>
            <person name="Jeong Y.S."/>
            <person name="Tak E.J."/>
            <person name="Han J.E."/>
            <person name="Hyun D.W."/>
            <person name="Kang M.S."/>
            <person name="Lee K.E."/>
            <person name="Lee B.H."/>
            <person name="Bae J.W."/>
        </authorList>
    </citation>
    <scope>NUCLEOTIDE SEQUENCE [LARGE SCALE GENOMIC DNA]</scope>
    <source>
        <strain evidence="1 2">S11R28</strain>
    </source>
</reference>
<protein>
    <submittedName>
        <fullName evidence="1">Uncharacterized protein</fullName>
    </submittedName>
</protein>
<dbReference type="Proteomes" id="UP000274350">
    <property type="component" value="Chromosome"/>
</dbReference>